<feature type="domain" description="THIF-type NAD/FAD binding fold" evidence="9">
    <location>
        <begin position="331"/>
        <end position="578"/>
    </location>
</feature>
<dbReference type="Pfam" id="PF16420">
    <property type="entry name" value="ATG7_N"/>
    <property type="match status" value="1"/>
</dbReference>
<dbReference type="Pfam" id="PF00899">
    <property type="entry name" value="ThiF"/>
    <property type="match status" value="1"/>
</dbReference>
<sequence>MAGVQYAPFSSTVDHGFWQQLTDKKLNEYGLDESSREIYGFFSNDTAPGISPQLMVDYSAFNSDWKPPPRSLPALGLLYNTNTIEKFKEIDKKELLNAVGKQMWEELRDGVLLREPSRLIRFILLTFADLKKYHYYYWFAFPALKFPEKSNYVESPEPLQQKLSKEQLSSLISAYDKYQTSRPSYSPFFLICCNEDNYSVHDLAEIEKFLTSSQKVIFAACDPCSFPGYPGWPVRNLVTLLTYTFAGKLATVTVLSVRDRTHAGKRDFGSSLIFTVEIPKLEDLTLEGVPDCVGWEKNEKQKLVPKLVNLSSSMDPVKLAESAVDLNLKLMRWRLLPDLDLEKISATRGLILGSGTLGCNVARLLMSWGIRHITMVDNSKVSYSNPVRQTLFTFDHCLNGGQPKAEAAAASLKTIFPGMRSEGITLSIPMPGHMVTDSLLQQTKDQVAKLEELIDSHDAIFLLMDTRESRWLPSLIAASKQKIVINAALGFDTFLVLRHGVKNNQGPETRSQLPDTTKAPISGCQLGCYFCNDVVAPGNSTRDRTLDQQCTVTRPGVSMMASALAVELLISVLQHPLGSNAPADASSDDDPWDRDSASSLGIVPHQIRGFLSRFHQILPASQAFEMCTACSHMVIQRYEKDGFDFLLKVFNEPGYLEDLTGLSAMHDATAEHEVWGFSDDDDLNSGPGSLDTMET</sequence>
<name>A0A8S3ZXH4_9EUPU</name>
<evidence type="ECO:0000256" key="5">
    <source>
        <dbReference type="ARBA" id="ARBA00023006"/>
    </source>
</evidence>
<dbReference type="InterPro" id="IPR042522">
    <property type="entry name" value="Atg7_N_1"/>
</dbReference>
<dbReference type="SUPFAM" id="SSF69572">
    <property type="entry name" value="Activating enzymes of the ubiquitin-like proteins"/>
    <property type="match status" value="1"/>
</dbReference>
<keyword evidence="7" id="KW-0963">Cytoplasm</keyword>
<dbReference type="PANTHER" id="PTHR10953">
    <property type="entry name" value="UBIQUITIN-ACTIVATING ENZYME E1"/>
    <property type="match status" value="1"/>
</dbReference>
<dbReference type="NCBIfam" id="TIGR01381">
    <property type="entry name" value="E1_like_apg7"/>
    <property type="match status" value="1"/>
</dbReference>
<dbReference type="Gene3D" id="3.40.140.70">
    <property type="entry name" value="Ubiquitin-like modifier-activating enzyme ATG7 N-terminal domain"/>
    <property type="match status" value="1"/>
</dbReference>
<dbReference type="GO" id="GO:0034727">
    <property type="term" value="P:piecemeal microautophagy of the nucleus"/>
    <property type="evidence" value="ECO:0007669"/>
    <property type="project" value="TreeGrafter"/>
</dbReference>
<comment type="subunit">
    <text evidence="7">Homodimer.</text>
</comment>
<dbReference type="GO" id="GO:0006995">
    <property type="term" value="P:cellular response to nitrogen starvation"/>
    <property type="evidence" value="ECO:0007669"/>
    <property type="project" value="TreeGrafter"/>
</dbReference>
<feature type="domain" description="Ubiquitin-like modifier-activating enzyme Atg7 N-terminal" evidence="10">
    <location>
        <begin position="4"/>
        <end position="314"/>
    </location>
</feature>
<dbReference type="GO" id="GO:0032446">
    <property type="term" value="P:protein modification by small protein conjugation"/>
    <property type="evidence" value="ECO:0007669"/>
    <property type="project" value="TreeGrafter"/>
</dbReference>
<evidence type="ECO:0000313" key="12">
    <source>
        <dbReference type="Proteomes" id="UP000678393"/>
    </source>
</evidence>
<dbReference type="InterPro" id="IPR045886">
    <property type="entry name" value="ThiF/MoeB/HesA"/>
</dbReference>
<dbReference type="EMBL" id="CAJHNH020005613">
    <property type="protein sequence ID" value="CAG5132742.1"/>
    <property type="molecule type" value="Genomic_DNA"/>
</dbReference>
<dbReference type="PANTHER" id="PTHR10953:SF3">
    <property type="entry name" value="UBIQUITIN-LIKE MODIFIER-ACTIVATING ENZYME ATG7"/>
    <property type="match status" value="1"/>
</dbReference>
<dbReference type="InterPro" id="IPR006285">
    <property type="entry name" value="Atg7"/>
</dbReference>
<dbReference type="OrthoDB" id="338614at2759"/>
<accession>A0A8S3ZXH4</accession>
<evidence type="ECO:0000256" key="3">
    <source>
        <dbReference type="ARBA" id="ARBA00022448"/>
    </source>
</evidence>
<dbReference type="GO" id="GO:0019779">
    <property type="term" value="F:Atg8 activating enzyme activity"/>
    <property type="evidence" value="ECO:0007669"/>
    <property type="project" value="TreeGrafter"/>
</dbReference>
<dbReference type="FunFam" id="3.40.140.70:FF:000001">
    <property type="entry name" value="Ubiquitin-like modifier-activating enzyme atg7"/>
    <property type="match status" value="1"/>
</dbReference>
<evidence type="ECO:0000256" key="1">
    <source>
        <dbReference type="ARBA" id="ARBA00010931"/>
    </source>
</evidence>
<protein>
    <recommendedName>
        <fullName evidence="2 7">Ubiquitin-like modifier-activating enzyme ATG7</fullName>
    </recommendedName>
    <alternativeName>
        <fullName evidence="7">Autophagy-related protein 7</fullName>
    </alternativeName>
</protein>
<comment type="subcellular location">
    <subcellularLocation>
        <location evidence="7">Cytoplasm</location>
    </subcellularLocation>
    <subcellularLocation>
        <location evidence="7">Preautophagosomal structure</location>
    </subcellularLocation>
</comment>
<dbReference type="GO" id="GO:0000422">
    <property type="term" value="P:autophagy of mitochondrion"/>
    <property type="evidence" value="ECO:0007669"/>
    <property type="project" value="TreeGrafter"/>
</dbReference>
<organism evidence="11 12">
    <name type="scientific">Candidula unifasciata</name>
    <dbReference type="NCBI Taxonomy" id="100452"/>
    <lineage>
        <taxon>Eukaryota</taxon>
        <taxon>Metazoa</taxon>
        <taxon>Spiralia</taxon>
        <taxon>Lophotrochozoa</taxon>
        <taxon>Mollusca</taxon>
        <taxon>Gastropoda</taxon>
        <taxon>Heterobranchia</taxon>
        <taxon>Euthyneura</taxon>
        <taxon>Panpulmonata</taxon>
        <taxon>Eupulmonata</taxon>
        <taxon>Stylommatophora</taxon>
        <taxon>Helicina</taxon>
        <taxon>Helicoidea</taxon>
        <taxon>Geomitridae</taxon>
        <taxon>Candidula</taxon>
    </lineage>
</organism>
<dbReference type="InterPro" id="IPR035985">
    <property type="entry name" value="Ubiquitin-activating_enz"/>
</dbReference>
<feature type="active site" description="Glycyl thioester intermediate" evidence="6">
    <location>
        <position position="550"/>
    </location>
</feature>
<evidence type="ECO:0000256" key="4">
    <source>
        <dbReference type="ARBA" id="ARBA00022927"/>
    </source>
</evidence>
<evidence type="ECO:0000256" key="6">
    <source>
        <dbReference type="PIRSR" id="PIRSR606285-1"/>
    </source>
</evidence>
<proteinExistence type="inferred from homology"/>
<dbReference type="Gene3D" id="3.40.140.100">
    <property type="entry name" value="Ubiquitin-like modifier-activating enzyme ATG7 C-terminal domain"/>
    <property type="match status" value="1"/>
</dbReference>
<dbReference type="GO" id="GO:0000045">
    <property type="term" value="P:autophagosome assembly"/>
    <property type="evidence" value="ECO:0007669"/>
    <property type="project" value="TreeGrafter"/>
</dbReference>
<dbReference type="CDD" id="cd01486">
    <property type="entry name" value="Apg7"/>
    <property type="match status" value="1"/>
</dbReference>
<reference evidence="11" key="1">
    <citation type="submission" date="2021-04" db="EMBL/GenBank/DDBJ databases">
        <authorList>
            <consortium name="Molecular Ecology Group"/>
        </authorList>
    </citation>
    <scope>NUCLEOTIDE SEQUENCE</scope>
</reference>
<comment type="caution">
    <text evidence="11">The sequence shown here is derived from an EMBL/GenBank/DDBJ whole genome shotgun (WGS) entry which is preliminary data.</text>
</comment>
<gene>
    <name evidence="11" type="ORF">CUNI_LOCUS18300</name>
</gene>
<dbReference type="GO" id="GO:0000407">
    <property type="term" value="C:phagophore assembly site"/>
    <property type="evidence" value="ECO:0007669"/>
    <property type="project" value="UniProtKB-SubCell"/>
</dbReference>
<comment type="function">
    <text evidence="7">E1-like activating enzyme involved in the 2 ubiquitin-like systems required for autophagy.</text>
</comment>
<dbReference type="InterPro" id="IPR042523">
    <property type="entry name" value="Atg7_N_2"/>
</dbReference>
<dbReference type="GO" id="GO:0015031">
    <property type="term" value="P:protein transport"/>
    <property type="evidence" value="ECO:0007669"/>
    <property type="project" value="UniProtKB-UniRule"/>
</dbReference>
<evidence type="ECO:0000256" key="8">
    <source>
        <dbReference type="SAM" id="MobiDB-lite"/>
    </source>
</evidence>
<evidence type="ECO:0000256" key="7">
    <source>
        <dbReference type="RuleBase" id="RU366022"/>
    </source>
</evidence>
<dbReference type="AlphaFoldDB" id="A0A8S3ZXH4"/>
<evidence type="ECO:0000256" key="2">
    <source>
        <dbReference type="ARBA" id="ARBA00017647"/>
    </source>
</evidence>
<evidence type="ECO:0000259" key="10">
    <source>
        <dbReference type="Pfam" id="PF16420"/>
    </source>
</evidence>
<dbReference type="Proteomes" id="UP000678393">
    <property type="component" value="Unassembled WGS sequence"/>
</dbReference>
<comment type="similarity">
    <text evidence="1 7">Belongs to the ATG7 family.</text>
</comment>
<keyword evidence="12" id="KW-1185">Reference proteome</keyword>
<dbReference type="InterPro" id="IPR032197">
    <property type="entry name" value="Atg7_N"/>
</dbReference>
<feature type="region of interest" description="Disordered" evidence="8">
    <location>
        <begin position="676"/>
        <end position="695"/>
    </location>
</feature>
<keyword evidence="4 7" id="KW-0653">Protein transport</keyword>
<dbReference type="FunFam" id="3.40.50.720:FF:000243">
    <property type="entry name" value="Ubiquitin-like modifier-activating enzyme ATG7"/>
    <property type="match status" value="1"/>
</dbReference>
<evidence type="ECO:0000259" key="9">
    <source>
        <dbReference type="Pfam" id="PF00899"/>
    </source>
</evidence>
<dbReference type="InterPro" id="IPR000594">
    <property type="entry name" value="ThiF_NAD_FAD-bd"/>
</dbReference>
<dbReference type="Gene3D" id="3.40.50.720">
    <property type="entry name" value="NAD(P)-binding Rossmann-like Domain"/>
    <property type="match status" value="1"/>
</dbReference>
<evidence type="ECO:0000313" key="11">
    <source>
        <dbReference type="EMBL" id="CAG5132742.1"/>
    </source>
</evidence>
<keyword evidence="3 7" id="KW-0813">Transport</keyword>
<dbReference type="GO" id="GO:0019778">
    <property type="term" value="F:Atg12 activating enzyme activity"/>
    <property type="evidence" value="ECO:0007669"/>
    <property type="project" value="TreeGrafter"/>
</dbReference>
<keyword evidence="5 7" id="KW-0072">Autophagy</keyword>
<keyword evidence="7" id="KW-0833">Ubl conjugation pathway</keyword>